<dbReference type="Ensembl" id="ENSFHET00000008974.1">
    <property type="protein sequence ID" value="ENSFHEP00000004380.1"/>
    <property type="gene ID" value="ENSFHEG00000005282.1"/>
</dbReference>
<keyword evidence="6" id="KW-1185">Reference proteome</keyword>
<dbReference type="Pfam" id="PF12796">
    <property type="entry name" value="Ank_2"/>
    <property type="match status" value="1"/>
</dbReference>
<evidence type="ECO:0000256" key="3">
    <source>
        <dbReference type="PROSITE-ProRule" id="PRU00023"/>
    </source>
</evidence>
<accession>A0A3Q2NYM2</accession>
<reference evidence="5" key="1">
    <citation type="submission" date="2025-08" db="UniProtKB">
        <authorList>
            <consortium name="Ensembl"/>
        </authorList>
    </citation>
    <scope>IDENTIFICATION</scope>
</reference>
<dbReference type="Gene3D" id="1.25.40.20">
    <property type="entry name" value="Ankyrin repeat-containing domain"/>
    <property type="match status" value="1"/>
</dbReference>
<dbReference type="GeneTree" id="ENSGT00940000155655"/>
<feature type="repeat" description="ANK" evidence="3">
    <location>
        <begin position="59"/>
        <end position="91"/>
    </location>
</feature>
<name>A0A3Q2NYM2_FUNHE</name>
<protein>
    <submittedName>
        <fullName evidence="5">Uncharacterized protein</fullName>
    </submittedName>
</protein>
<evidence type="ECO:0000313" key="5">
    <source>
        <dbReference type="Ensembl" id="ENSFHEP00000004380.1"/>
    </source>
</evidence>
<evidence type="ECO:0000256" key="4">
    <source>
        <dbReference type="SAM" id="MobiDB-lite"/>
    </source>
</evidence>
<dbReference type="Proteomes" id="UP000265000">
    <property type="component" value="Unplaced"/>
</dbReference>
<dbReference type="STRING" id="8078.ENSFHEP00000004380"/>
<dbReference type="PROSITE" id="PS50297">
    <property type="entry name" value="ANK_REP_REGION"/>
    <property type="match status" value="2"/>
</dbReference>
<dbReference type="InterPro" id="IPR050889">
    <property type="entry name" value="Dendritic_Spine_Reg/Scaffold"/>
</dbReference>
<keyword evidence="2 3" id="KW-0040">ANK repeat</keyword>
<dbReference type="PROSITE" id="PS50088">
    <property type="entry name" value="ANK_REPEAT"/>
    <property type="match status" value="2"/>
</dbReference>
<dbReference type="InterPro" id="IPR002110">
    <property type="entry name" value="Ankyrin_rpt"/>
</dbReference>
<dbReference type="PANTHER" id="PTHR24166">
    <property type="entry name" value="ROLLING PEBBLES, ISOFORM B"/>
    <property type="match status" value="1"/>
</dbReference>
<feature type="region of interest" description="Disordered" evidence="4">
    <location>
        <begin position="118"/>
        <end position="137"/>
    </location>
</feature>
<sequence>MLAASEGHVATAELLLSMGESAPRPAFPELLLAVRRRAKDEPLYRALAAGASPSSADQEGLTALSWACMKGQKGAVQLLVEAGADLNQADRQGRTPLDLAALNGDADTVHSLVEHGAVLERPDNSGTRGSDRPAGCQNPALVASLLKKGSKTSKSIKEFCSPKYSRLKSRGEKT</sequence>
<organism evidence="5 6">
    <name type="scientific">Fundulus heteroclitus</name>
    <name type="common">Killifish</name>
    <name type="synonym">Mummichog</name>
    <dbReference type="NCBI Taxonomy" id="8078"/>
    <lineage>
        <taxon>Eukaryota</taxon>
        <taxon>Metazoa</taxon>
        <taxon>Chordata</taxon>
        <taxon>Craniata</taxon>
        <taxon>Vertebrata</taxon>
        <taxon>Euteleostomi</taxon>
        <taxon>Actinopterygii</taxon>
        <taxon>Neopterygii</taxon>
        <taxon>Teleostei</taxon>
        <taxon>Neoteleostei</taxon>
        <taxon>Acanthomorphata</taxon>
        <taxon>Ovalentaria</taxon>
        <taxon>Atherinomorphae</taxon>
        <taxon>Cyprinodontiformes</taxon>
        <taxon>Fundulidae</taxon>
        <taxon>Fundulus</taxon>
    </lineage>
</organism>
<evidence type="ECO:0000256" key="1">
    <source>
        <dbReference type="ARBA" id="ARBA00022737"/>
    </source>
</evidence>
<reference evidence="5" key="2">
    <citation type="submission" date="2025-09" db="UniProtKB">
        <authorList>
            <consortium name="Ensembl"/>
        </authorList>
    </citation>
    <scope>IDENTIFICATION</scope>
</reference>
<feature type="repeat" description="ANK" evidence="3">
    <location>
        <begin position="92"/>
        <end position="124"/>
    </location>
</feature>
<dbReference type="InterPro" id="IPR036770">
    <property type="entry name" value="Ankyrin_rpt-contain_sf"/>
</dbReference>
<dbReference type="PANTHER" id="PTHR24166:SF48">
    <property type="entry name" value="PROTEIN VAPYRIN"/>
    <property type="match status" value="1"/>
</dbReference>
<proteinExistence type="predicted"/>
<keyword evidence="1" id="KW-0677">Repeat</keyword>
<dbReference type="SUPFAM" id="SSF48403">
    <property type="entry name" value="Ankyrin repeat"/>
    <property type="match status" value="1"/>
</dbReference>
<evidence type="ECO:0000256" key="2">
    <source>
        <dbReference type="ARBA" id="ARBA00023043"/>
    </source>
</evidence>
<dbReference type="AlphaFoldDB" id="A0A3Q2NYM2"/>
<dbReference type="SMART" id="SM00248">
    <property type="entry name" value="ANK"/>
    <property type="match status" value="2"/>
</dbReference>
<evidence type="ECO:0000313" key="6">
    <source>
        <dbReference type="Proteomes" id="UP000265000"/>
    </source>
</evidence>